<keyword evidence="4" id="KW-0813">Transport</keyword>
<dbReference type="GO" id="GO:0042910">
    <property type="term" value="F:xenobiotic transmembrane transporter activity"/>
    <property type="evidence" value="ECO:0007669"/>
    <property type="project" value="InterPro"/>
</dbReference>
<comment type="subcellular location">
    <subcellularLocation>
        <location evidence="1">Cell membrane</location>
        <topology evidence="1">Multi-pass membrane protein</topology>
    </subcellularLocation>
</comment>
<dbReference type="GO" id="GO:0005886">
    <property type="term" value="C:plasma membrane"/>
    <property type="evidence" value="ECO:0007669"/>
    <property type="project" value="UniProtKB-SubCell"/>
</dbReference>
<name>A0A9D2S9F5_9FIRM</name>
<dbReference type="PANTHER" id="PTHR43823">
    <property type="entry name" value="SPORULATION PROTEIN YKVU"/>
    <property type="match status" value="1"/>
</dbReference>
<dbReference type="GO" id="GO:0046677">
    <property type="term" value="P:response to antibiotic"/>
    <property type="evidence" value="ECO:0007669"/>
    <property type="project" value="UniProtKB-KW"/>
</dbReference>
<reference evidence="11" key="2">
    <citation type="submission" date="2021-04" db="EMBL/GenBank/DDBJ databases">
        <authorList>
            <person name="Gilroy R."/>
        </authorList>
    </citation>
    <scope>NUCLEOTIDE SEQUENCE</scope>
    <source>
        <strain evidence="11">CHK188-16595</strain>
    </source>
</reference>
<evidence type="ECO:0000313" key="12">
    <source>
        <dbReference type="Proteomes" id="UP000823877"/>
    </source>
</evidence>
<evidence type="ECO:0000256" key="5">
    <source>
        <dbReference type="ARBA" id="ARBA00022475"/>
    </source>
</evidence>
<dbReference type="PANTHER" id="PTHR43823:SF3">
    <property type="entry name" value="MULTIDRUG EXPORT PROTEIN MEPA"/>
    <property type="match status" value="1"/>
</dbReference>
<evidence type="ECO:0000256" key="3">
    <source>
        <dbReference type="ARBA" id="ARBA00022106"/>
    </source>
</evidence>
<dbReference type="Pfam" id="PF01554">
    <property type="entry name" value="MatE"/>
    <property type="match status" value="2"/>
</dbReference>
<gene>
    <name evidence="11" type="ORF">IAA37_03935</name>
</gene>
<dbReference type="Proteomes" id="UP000823877">
    <property type="component" value="Unassembled WGS sequence"/>
</dbReference>
<dbReference type="InterPro" id="IPR051327">
    <property type="entry name" value="MATE_MepA_subfamily"/>
</dbReference>
<dbReference type="NCBIfam" id="TIGR00797">
    <property type="entry name" value="matE"/>
    <property type="match status" value="1"/>
</dbReference>
<protein>
    <recommendedName>
        <fullName evidence="3">Multidrug export protein MepA</fullName>
    </recommendedName>
</protein>
<evidence type="ECO:0000256" key="10">
    <source>
        <dbReference type="SAM" id="Phobius"/>
    </source>
</evidence>
<evidence type="ECO:0000256" key="4">
    <source>
        <dbReference type="ARBA" id="ARBA00022448"/>
    </source>
</evidence>
<dbReference type="AlphaFoldDB" id="A0A9D2S9F5"/>
<feature type="transmembrane region" description="Helical" evidence="10">
    <location>
        <begin position="402"/>
        <end position="429"/>
    </location>
</feature>
<dbReference type="InterPro" id="IPR048279">
    <property type="entry name" value="MdtK-like"/>
</dbReference>
<feature type="transmembrane region" description="Helical" evidence="10">
    <location>
        <begin position="371"/>
        <end position="390"/>
    </location>
</feature>
<feature type="transmembrane region" description="Helical" evidence="10">
    <location>
        <begin position="30"/>
        <end position="49"/>
    </location>
</feature>
<accession>A0A9D2S9F5</accession>
<organism evidence="11 12">
    <name type="scientific">Candidatus Eubacterium faecale</name>
    <dbReference type="NCBI Taxonomy" id="2838568"/>
    <lineage>
        <taxon>Bacteria</taxon>
        <taxon>Bacillati</taxon>
        <taxon>Bacillota</taxon>
        <taxon>Clostridia</taxon>
        <taxon>Eubacteriales</taxon>
        <taxon>Eubacteriaceae</taxon>
        <taxon>Eubacterium</taxon>
    </lineage>
</organism>
<keyword evidence="8 10" id="KW-0472">Membrane</keyword>
<dbReference type="InterPro" id="IPR002528">
    <property type="entry name" value="MATE_fam"/>
</dbReference>
<comment type="similarity">
    <text evidence="2">Belongs to the multi antimicrobial extrusion (MATE) (TC 2.A.66.1) family. MepA subfamily.</text>
</comment>
<feature type="transmembrane region" description="Helical" evidence="10">
    <location>
        <begin position="331"/>
        <end position="351"/>
    </location>
</feature>
<proteinExistence type="inferred from homology"/>
<reference evidence="11" key="1">
    <citation type="journal article" date="2021" name="PeerJ">
        <title>Extensive microbial diversity within the chicken gut microbiome revealed by metagenomics and culture.</title>
        <authorList>
            <person name="Gilroy R."/>
            <person name="Ravi A."/>
            <person name="Getino M."/>
            <person name="Pursley I."/>
            <person name="Horton D.L."/>
            <person name="Alikhan N.F."/>
            <person name="Baker D."/>
            <person name="Gharbi K."/>
            <person name="Hall N."/>
            <person name="Watson M."/>
            <person name="Adriaenssens E.M."/>
            <person name="Foster-Nyarko E."/>
            <person name="Jarju S."/>
            <person name="Secka A."/>
            <person name="Antonio M."/>
            <person name="Oren A."/>
            <person name="Chaudhuri R.R."/>
            <person name="La Ragione R."/>
            <person name="Hildebrand F."/>
            <person name="Pallen M.J."/>
        </authorList>
    </citation>
    <scope>NUCLEOTIDE SEQUENCE</scope>
    <source>
        <strain evidence="11">CHK188-16595</strain>
    </source>
</reference>
<dbReference type="CDD" id="cd13143">
    <property type="entry name" value="MATE_MepA_like"/>
    <property type="match status" value="1"/>
</dbReference>
<comment type="caution">
    <text evidence="11">The sequence shown here is derived from an EMBL/GenBank/DDBJ whole genome shotgun (WGS) entry which is preliminary data.</text>
</comment>
<evidence type="ECO:0000256" key="7">
    <source>
        <dbReference type="ARBA" id="ARBA00022989"/>
    </source>
</evidence>
<evidence type="ECO:0000256" key="8">
    <source>
        <dbReference type="ARBA" id="ARBA00023136"/>
    </source>
</evidence>
<evidence type="ECO:0000256" key="6">
    <source>
        <dbReference type="ARBA" id="ARBA00022692"/>
    </source>
</evidence>
<feature type="transmembrane region" description="Helical" evidence="10">
    <location>
        <begin position="61"/>
        <end position="84"/>
    </location>
</feature>
<keyword evidence="7 10" id="KW-1133">Transmembrane helix</keyword>
<evidence type="ECO:0000256" key="9">
    <source>
        <dbReference type="ARBA" id="ARBA00023251"/>
    </source>
</evidence>
<feature type="transmembrane region" description="Helical" evidence="10">
    <location>
        <begin position="206"/>
        <end position="229"/>
    </location>
</feature>
<keyword evidence="9" id="KW-0046">Antibiotic resistance</keyword>
<dbReference type="EMBL" id="DWXN01000009">
    <property type="protein sequence ID" value="HJB74806.1"/>
    <property type="molecule type" value="Genomic_DNA"/>
</dbReference>
<feature type="transmembrane region" description="Helical" evidence="10">
    <location>
        <begin position="435"/>
        <end position="452"/>
    </location>
</feature>
<evidence type="ECO:0000313" key="11">
    <source>
        <dbReference type="EMBL" id="HJB74806.1"/>
    </source>
</evidence>
<dbReference type="PIRSF" id="PIRSF006603">
    <property type="entry name" value="DinF"/>
    <property type="match status" value="1"/>
</dbReference>
<feature type="transmembrane region" description="Helical" evidence="10">
    <location>
        <begin position="178"/>
        <end position="200"/>
    </location>
</feature>
<evidence type="ECO:0000256" key="1">
    <source>
        <dbReference type="ARBA" id="ARBA00004651"/>
    </source>
</evidence>
<evidence type="ECO:0000256" key="2">
    <source>
        <dbReference type="ARBA" id="ARBA00008417"/>
    </source>
</evidence>
<feature type="transmembrane region" description="Helical" evidence="10">
    <location>
        <begin position="150"/>
        <end position="171"/>
    </location>
</feature>
<feature type="transmembrane region" description="Helical" evidence="10">
    <location>
        <begin position="111"/>
        <end position="130"/>
    </location>
</feature>
<keyword evidence="6 10" id="KW-0812">Transmembrane</keyword>
<keyword evidence="5" id="KW-1003">Cell membrane</keyword>
<sequence length="469" mass="50328">MIKELFSKKDGADTAGAQFRKMTETPINKLIASLSVPTVISMLITNIYNATDTYFVSKISIAASGATGVVFSLMAILQAFGFMFGHGSGSCISRHLGAQDIEKAKRYSSTGFFLSLIAGAIIMVLGLLFIDPLMTFLGSTETILPYARDYGFYILLSGPAMTASCVINNILRYEGMAALAMVGLTSGGILNIILDPILIFACDMGIAGAGLSTAVSQYISLAILLIMYYRGAAQSKMKMRFITLKPKFVWEIIATGLPSLARQGLNSVSNMVLNIQAAPFGDACIAAMSIVAKVSNLLFSVCVGIGQGFQPVSSFNYGAGKYSRVKKGIRFTWGFSTIVIFVLSLVCFIFAPQIVTMFRHETEVVEVGTLALRMLCASLVVLPTVMIGNMTFQSIGKSGRAFFLALTQNGLFFIPLVLLLPEFMGIYGIEAAQPIAYVIAAVVTVVFVLVFMRSLPEDAKPAGAIHKAD</sequence>
<dbReference type="GO" id="GO:0015297">
    <property type="term" value="F:antiporter activity"/>
    <property type="evidence" value="ECO:0007669"/>
    <property type="project" value="InterPro"/>
</dbReference>
<dbReference type="InterPro" id="IPR045070">
    <property type="entry name" value="MATE_MepA-like"/>
</dbReference>